<evidence type="ECO:0000256" key="1">
    <source>
        <dbReference type="SAM" id="MobiDB-lite"/>
    </source>
</evidence>
<proteinExistence type="predicted"/>
<dbReference type="AlphaFoldDB" id="A0A6C0EFY4"/>
<protein>
    <submittedName>
        <fullName evidence="2">Uncharacterized protein</fullName>
    </submittedName>
</protein>
<dbReference type="EMBL" id="MN738851">
    <property type="protein sequence ID" value="QHT28034.1"/>
    <property type="molecule type" value="Genomic_DNA"/>
</dbReference>
<organism evidence="2">
    <name type="scientific">viral metagenome</name>
    <dbReference type="NCBI Taxonomy" id="1070528"/>
    <lineage>
        <taxon>unclassified sequences</taxon>
        <taxon>metagenomes</taxon>
        <taxon>organismal metagenomes</taxon>
    </lineage>
</organism>
<reference evidence="2" key="1">
    <citation type="journal article" date="2020" name="Nature">
        <title>Giant virus diversity and host interactions through global metagenomics.</title>
        <authorList>
            <person name="Schulz F."/>
            <person name="Roux S."/>
            <person name="Paez-Espino D."/>
            <person name="Jungbluth S."/>
            <person name="Walsh D.A."/>
            <person name="Denef V.J."/>
            <person name="McMahon K.D."/>
            <person name="Konstantinidis K.T."/>
            <person name="Eloe-Fadrosh E.A."/>
            <person name="Kyrpides N.C."/>
            <person name="Woyke T."/>
        </authorList>
    </citation>
    <scope>NUCLEOTIDE SEQUENCE</scope>
    <source>
        <strain evidence="2">GVMAG-M-3300001348-25</strain>
    </source>
</reference>
<accession>A0A6C0EFY4</accession>
<evidence type="ECO:0000313" key="2">
    <source>
        <dbReference type="EMBL" id="QHT28034.1"/>
    </source>
</evidence>
<sequence length="146" mass="16851">MKNQLHIESTGKNAIYVNGKPISHAEYYLEIPGTDNAKLDVKVDGEQYAIRDFTIRDLEKMLRMPVQHKPTPFARTIFDESNKYIDVPKSSSKRRSRASSRSRSKSPKRSSSRKKTTRKRSSKKRSRNSSKRSSKGKKSSRKLTIY</sequence>
<feature type="region of interest" description="Disordered" evidence="1">
    <location>
        <begin position="84"/>
        <end position="146"/>
    </location>
</feature>
<feature type="compositionally biased region" description="Basic residues" evidence="1">
    <location>
        <begin position="91"/>
        <end position="146"/>
    </location>
</feature>
<name>A0A6C0EFY4_9ZZZZ</name>